<comment type="caution">
    <text evidence="2">The sequence shown here is derived from an EMBL/GenBank/DDBJ whole genome shotgun (WGS) entry which is preliminary data.</text>
</comment>
<evidence type="ECO:0000256" key="1">
    <source>
        <dbReference type="SAM" id="MobiDB-lite"/>
    </source>
</evidence>
<accession>A0ABS7Q5P8</accession>
<proteinExistence type="predicted"/>
<organism evidence="2 3">
    <name type="scientific">Actinacidiphila acidipaludis</name>
    <dbReference type="NCBI Taxonomy" id="2873382"/>
    <lineage>
        <taxon>Bacteria</taxon>
        <taxon>Bacillati</taxon>
        <taxon>Actinomycetota</taxon>
        <taxon>Actinomycetes</taxon>
        <taxon>Kitasatosporales</taxon>
        <taxon>Streptomycetaceae</taxon>
        <taxon>Actinacidiphila</taxon>
    </lineage>
</organism>
<evidence type="ECO:0000313" key="2">
    <source>
        <dbReference type="EMBL" id="MBY8877322.1"/>
    </source>
</evidence>
<protein>
    <submittedName>
        <fullName evidence="2">Uncharacterized protein</fullName>
    </submittedName>
</protein>
<sequence>MAMTLHNGGPAPEHLAMVATPGGGRGTLQGSRTRGDGELDSAGILVRPGATVTFGGSGPQIRFTGMQARKSRIMPLALEFGIAGLIHLDAITQGP</sequence>
<keyword evidence="3" id="KW-1185">Reference proteome</keyword>
<evidence type="ECO:0000313" key="3">
    <source>
        <dbReference type="Proteomes" id="UP000778578"/>
    </source>
</evidence>
<gene>
    <name evidence="2" type="ORF">K7862_06640</name>
</gene>
<feature type="region of interest" description="Disordered" evidence="1">
    <location>
        <begin position="1"/>
        <end position="41"/>
    </location>
</feature>
<dbReference type="EMBL" id="JAINZZ010000005">
    <property type="protein sequence ID" value="MBY8877322.1"/>
    <property type="molecule type" value="Genomic_DNA"/>
</dbReference>
<dbReference type="RefSeq" id="WP_222961469.1">
    <property type="nucleotide sequence ID" value="NZ_JAINZZ010000005.1"/>
</dbReference>
<dbReference type="Proteomes" id="UP000778578">
    <property type="component" value="Unassembled WGS sequence"/>
</dbReference>
<reference evidence="2 3" key="1">
    <citation type="submission" date="2021-08" db="EMBL/GenBank/DDBJ databases">
        <title>WGS of actinomycetes from Thailand.</title>
        <authorList>
            <person name="Thawai C."/>
        </authorList>
    </citation>
    <scope>NUCLEOTIDE SEQUENCE [LARGE SCALE GENOMIC DNA]</scope>
    <source>
        <strain evidence="2 3">PLK6-54</strain>
    </source>
</reference>
<name>A0ABS7Q5P8_9ACTN</name>